<dbReference type="Proteomes" id="UP000886130">
    <property type="component" value="Unassembled WGS sequence"/>
</dbReference>
<dbReference type="EMBL" id="DRTM01000134">
    <property type="protein sequence ID" value="HHE75862.1"/>
    <property type="molecule type" value="Genomic_DNA"/>
</dbReference>
<gene>
    <name evidence="1" type="ORF">ENL31_01885</name>
</gene>
<comment type="caution">
    <text evidence="1">The sequence shown here is derived from an EMBL/GenBank/DDBJ whole genome shotgun (WGS) entry which is preliminary data.</text>
</comment>
<dbReference type="AlphaFoldDB" id="A0A7J3T9R3"/>
<accession>A0A7J3T9R3</accession>
<proteinExistence type="predicted"/>
<sequence length="87" mass="9602">MEKLTPGSRCVVYSLSSNEIVVKSSGIFRGFVALGEDTSICLELDENHGEKKGTLRLIPLGAIASIDVIELAELHEEDDEEEKIYYS</sequence>
<name>A0A7J3T9R3_9ARCH</name>
<reference evidence="1" key="1">
    <citation type="journal article" date="2020" name="mSystems">
        <title>Genome- and Community-Level Interaction Insights into Carbon Utilization and Element Cycling Functions of Hydrothermarchaeota in Hydrothermal Sediment.</title>
        <authorList>
            <person name="Zhou Z."/>
            <person name="Liu Y."/>
            <person name="Xu W."/>
            <person name="Pan J."/>
            <person name="Luo Z.H."/>
            <person name="Li M."/>
        </authorList>
    </citation>
    <scope>NUCLEOTIDE SEQUENCE [LARGE SCALE GENOMIC DNA]</scope>
    <source>
        <strain evidence="1">HyVt-85</strain>
    </source>
</reference>
<protein>
    <submittedName>
        <fullName evidence="1">Uncharacterized protein</fullName>
    </submittedName>
</protein>
<organism evidence="1">
    <name type="scientific">Candidatus Aciduliprofundum boonei</name>
    <dbReference type="NCBI Taxonomy" id="379547"/>
    <lineage>
        <taxon>Archaea</taxon>
        <taxon>Methanobacteriati</taxon>
        <taxon>Thermoplasmatota</taxon>
        <taxon>DHVE2 group</taxon>
        <taxon>Candidatus Aciduliprofundum</taxon>
    </lineage>
</organism>
<evidence type="ECO:0000313" key="1">
    <source>
        <dbReference type="EMBL" id="HHE75862.1"/>
    </source>
</evidence>